<evidence type="ECO:0000313" key="5">
    <source>
        <dbReference type="EMBL" id="GGJ74611.1"/>
    </source>
</evidence>
<dbReference type="Pfam" id="PF00436">
    <property type="entry name" value="SSB"/>
    <property type="match status" value="1"/>
</dbReference>
<dbReference type="InterPro" id="IPR012340">
    <property type="entry name" value="NA-bd_OB-fold"/>
</dbReference>
<dbReference type="Proteomes" id="UP000606115">
    <property type="component" value="Unassembled WGS sequence"/>
</dbReference>
<proteinExistence type="predicted"/>
<evidence type="ECO:0000256" key="3">
    <source>
        <dbReference type="RuleBase" id="RU000524"/>
    </source>
</evidence>
<accession>A0ABQ2DVK8</accession>
<evidence type="ECO:0000256" key="2">
    <source>
        <dbReference type="PIRNR" id="PIRNR002070"/>
    </source>
</evidence>
<protein>
    <recommendedName>
        <fullName evidence="2 3">Single-stranded DNA-binding protein</fullName>
    </recommendedName>
</protein>
<keyword evidence="6" id="KW-1185">Reference proteome</keyword>
<name>A0ABQ2DVK8_9MICC</name>
<dbReference type="PIRSF" id="PIRSF002070">
    <property type="entry name" value="SSB"/>
    <property type="match status" value="1"/>
</dbReference>
<reference evidence="6" key="1">
    <citation type="journal article" date="2019" name="Int. J. Syst. Evol. Microbiol.">
        <title>The Global Catalogue of Microorganisms (GCM) 10K type strain sequencing project: providing services to taxonomists for standard genome sequencing and annotation.</title>
        <authorList>
            <consortium name="The Broad Institute Genomics Platform"/>
            <consortium name="The Broad Institute Genome Sequencing Center for Infectious Disease"/>
            <person name="Wu L."/>
            <person name="Ma J."/>
        </authorList>
    </citation>
    <scope>NUCLEOTIDE SEQUENCE [LARGE SCALE GENOMIC DNA]</scope>
    <source>
        <strain evidence="6">CGMCC 1.3685</strain>
    </source>
</reference>
<evidence type="ECO:0000256" key="1">
    <source>
        <dbReference type="ARBA" id="ARBA00023125"/>
    </source>
</evidence>
<evidence type="ECO:0000256" key="4">
    <source>
        <dbReference type="SAM" id="MobiDB-lite"/>
    </source>
</evidence>
<feature type="region of interest" description="Disordered" evidence="4">
    <location>
        <begin position="119"/>
        <end position="157"/>
    </location>
</feature>
<sequence length="157" mass="17474">MSDLVTIRAVIGTEPKLSITPQGLAVLKFRAVTHERKRDPETGQWVDVGTNWYSISAFRSLAENGMESFEQGDHIVVTGKLQVRQFERNDGTRGTSVDIEAFSFGHDLKYGTSTYTKVRNGGGEFERSTRGSQSDETEQVDDKNSTAPWPERDTEAA</sequence>
<organism evidence="5 6">
    <name type="scientific">Glutamicibacter ardleyensis</name>
    <dbReference type="NCBI Taxonomy" id="225894"/>
    <lineage>
        <taxon>Bacteria</taxon>
        <taxon>Bacillati</taxon>
        <taxon>Actinomycetota</taxon>
        <taxon>Actinomycetes</taxon>
        <taxon>Micrococcales</taxon>
        <taxon>Micrococcaceae</taxon>
        <taxon>Glutamicibacter</taxon>
    </lineage>
</organism>
<feature type="compositionally biased region" description="Basic and acidic residues" evidence="4">
    <location>
        <begin position="140"/>
        <end position="157"/>
    </location>
</feature>
<dbReference type="InterPro" id="IPR000424">
    <property type="entry name" value="Primosome_PriB/ssb"/>
</dbReference>
<dbReference type="RefSeq" id="WP_096254610.1">
    <property type="nucleotide sequence ID" value="NZ_BMKX01000015.1"/>
</dbReference>
<dbReference type="EMBL" id="BMKX01000015">
    <property type="protein sequence ID" value="GGJ74611.1"/>
    <property type="molecule type" value="Genomic_DNA"/>
</dbReference>
<evidence type="ECO:0000313" key="6">
    <source>
        <dbReference type="Proteomes" id="UP000606115"/>
    </source>
</evidence>
<dbReference type="Gene3D" id="2.40.50.140">
    <property type="entry name" value="Nucleic acid-binding proteins"/>
    <property type="match status" value="1"/>
</dbReference>
<dbReference type="SUPFAM" id="SSF50249">
    <property type="entry name" value="Nucleic acid-binding proteins"/>
    <property type="match status" value="1"/>
</dbReference>
<keyword evidence="1 2" id="KW-0238">DNA-binding</keyword>
<gene>
    <name evidence="5" type="ORF">GCM10007173_37030</name>
</gene>
<dbReference type="GeneID" id="303306024"/>
<dbReference type="PROSITE" id="PS50935">
    <property type="entry name" value="SSB"/>
    <property type="match status" value="1"/>
</dbReference>
<dbReference type="NCBIfam" id="TIGR00621">
    <property type="entry name" value="ssb"/>
    <property type="match status" value="1"/>
</dbReference>
<dbReference type="CDD" id="cd04496">
    <property type="entry name" value="SSB_OBF"/>
    <property type="match status" value="1"/>
</dbReference>
<comment type="caution">
    <text evidence="5">The sequence shown here is derived from an EMBL/GenBank/DDBJ whole genome shotgun (WGS) entry which is preliminary data.</text>
</comment>
<dbReference type="InterPro" id="IPR011344">
    <property type="entry name" value="ssDNA-bd"/>
</dbReference>